<gene>
    <name evidence="3" type="ORF">TAV2_LOCUS2379</name>
</gene>
<dbReference type="InterPro" id="IPR002121">
    <property type="entry name" value="HRDC_dom"/>
</dbReference>
<dbReference type="EMBL" id="OU466857">
    <property type="protein sequence ID" value="CAH2038797.1"/>
    <property type="molecule type" value="Genomic_DNA"/>
</dbReference>
<name>A0AAU9RIP1_THLAR</name>
<dbReference type="PROSITE" id="PS50967">
    <property type="entry name" value="HRDC"/>
    <property type="match status" value="1"/>
</dbReference>
<dbReference type="SUPFAM" id="SSF54768">
    <property type="entry name" value="dsRNA-binding domain-like"/>
    <property type="match status" value="1"/>
</dbReference>
<feature type="domain" description="HRDC" evidence="2">
    <location>
        <begin position="271"/>
        <end position="353"/>
    </location>
</feature>
<dbReference type="InterPro" id="IPR044876">
    <property type="entry name" value="HRDC_dom_sf"/>
</dbReference>
<evidence type="ECO:0000313" key="4">
    <source>
        <dbReference type="Proteomes" id="UP000836841"/>
    </source>
</evidence>
<evidence type="ECO:0000313" key="3">
    <source>
        <dbReference type="EMBL" id="CAH2038797.1"/>
    </source>
</evidence>
<dbReference type="GO" id="GO:0000166">
    <property type="term" value="F:nucleotide binding"/>
    <property type="evidence" value="ECO:0007669"/>
    <property type="project" value="InterPro"/>
</dbReference>
<evidence type="ECO:0000259" key="2">
    <source>
        <dbReference type="PROSITE" id="PS50967"/>
    </source>
</evidence>
<dbReference type="Gene3D" id="3.30.160.20">
    <property type="match status" value="1"/>
</dbReference>
<evidence type="ECO:0000256" key="1">
    <source>
        <dbReference type="SAM" id="MobiDB-lite"/>
    </source>
</evidence>
<accession>A0AAU9RIP1</accession>
<dbReference type="SMART" id="SM00341">
    <property type="entry name" value="HRDC"/>
    <property type="match status" value="1"/>
</dbReference>
<feature type="region of interest" description="Disordered" evidence="1">
    <location>
        <begin position="243"/>
        <end position="262"/>
    </location>
</feature>
<dbReference type="AlphaFoldDB" id="A0AAU9RIP1"/>
<dbReference type="Gene3D" id="1.10.150.80">
    <property type="entry name" value="HRDC domain"/>
    <property type="match status" value="1"/>
</dbReference>
<dbReference type="Pfam" id="PF00570">
    <property type="entry name" value="HRDC"/>
    <property type="match status" value="1"/>
</dbReference>
<keyword evidence="4" id="KW-1185">Reference proteome</keyword>
<dbReference type="PANTHER" id="PTHR33913">
    <property type="entry name" value="ALEURONE LAYER MORPHOGENESIS PROTEIN"/>
    <property type="match status" value="1"/>
</dbReference>
<protein>
    <recommendedName>
        <fullName evidence="2">HRDC domain-containing protein</fullName>
    </recommendedName>
</protein>
<dbReference type="Proteomes" id="UP000836841">
    <property type="component" value="Chromosome 1"/>
</dbReference>
<dbReference type="GO" id="GO:0003676">
    <property type="term" value="F:nucleic acid binding"/>
    <property type="evidence" value="ECO:0007669"/>
    <property type="project" value="InterPro"/>
</dbReference>
<sequence>MKAVAGKLISITALVPTQNASALNLEELKTTLVSKATSLSKTALKVLLCKRDKLTLEQRYIEDEIAKCDECIKNIKGTYFPFSATALSLHELVERFSWGLGVIGDWELQLETVLQSCNETYPRRILQEPPDKSACQSNKRVKLCEPLPSTKTMCQKLDDICLDNNWVLPHYHVSLSEDGFEAEVRINETHFAYTICGEEKPDAEEAKESAAACLLTKLQDNTRANYLVEDDARKCDMNEAVSKVSKPGETSAEAALTSEKQSSLPLQTADGNLTDNMYTALRRLRLLLVKESPDGIMASHIFGNATLQQISEKIPRTKEELLEINGLGKDKVSKYGDRLLETIESTLNEYHASNKKEPVE</sequence>
<organism evidence="3 4">
    <name type="scientific">Thlaspi arvense</name>
    <name type="common">Field penny-cress</name>
    <dbReference type="NCBI Taxonomy" id="13288"/>
    <lineage>
        <taxon>Eukaryota</taxon>
        <taxon>Viridiplantae</taxon>
        <taxon>Streptophyta</taxon>
        <taxon>Embryophyta</taxon>
        <taxon>Tracheophyta</taxon>
        <taxon>Spermatophyta</taxon>
        <taxon>Magnoliopsida</taxon>
        <taxon>eudicotyledons</taxon>
        <taxon>Gunneridae</taxon>
        <taxon>Pentapetalae</taxon>
        <taxon>rosids</taxon>
        <taxon>malvids</taxon>
        <taxon>Brassicales</taxon>
        <taxon>Brassicaceae</taxon>
        <taxon>Thlaspideae</taxon>
        <taxon>Thlaspi</taxon>
    </lineage>
</organism>
<dbReference type="InterPro" id="IPR010997">
    <property type="entry name" value="HRDC-like_sf"/>
</dbReference>
<proteinExistence type="predicted"/>
<dbReference type="SUPFAM" id="SSF47819">
    <property type="entry name" value="HRDC-like"/>
    <property type="match status" value="1"/>
</dbReference>
<dbReference type="PANTHER" id="PTHR33913:SF1">
    <property type="entry name" value="DRBM DOMAIN-CONTAINING PROTEIN"/>
    <property type="match status" value="1"/>
</dbReference>
<reference evidence="3 4" key="1">
    <citation type="submission" date="2022-03" db="EMBL/GenBank/DDBJ databases">
        <authorList>
            <person name="Nunn A."/>
            <person name="Chopra R."/>
            <person name="Nunn A."/>
            <person name="Contreras Garrido A."/>
        </authorList>
    </citation>
    <scope>NUCLEOTIDE SEQUENCE [LARGE SCALE GENOMIC DNA]</scope>
</reference>